<dbReference type="EMBL" id="JBHSPR010000095">
    <property type="protein sequence ID" value="MFC6023554.1"/>
    <property type="molecule type" value="Genomic_DNA"/>
</dbReference>
<feature type="transmembrane region" description="Helical" evidence="2">
    <location>
        <begin position="139"/>
        <end position="159"/>
    </location>
</feature>
<feature type="transmembrane region" description="Helical" evidence="2">
    <location>
        <begin position="74"/>
        <end position="91"/>
    </location>
</feature>
<evidence type="ECO:0000313" key="3">
    <source>
        <dbReference type="EMBL" id="MFC6023554.1"/>
    </source>
</evidence>
<organism evidence="3 4">
    <name type="scientific">Plantactinospora solaniradicis</name>
    <dbReference type="NCBI Taxonomy" id="1723736"/>
    <lineage>
        <taxon>Bacteria</taxon>
        <taxon>Bacillati</taxon>
        <taxon>Actinomycetota</taxon>
        <taxon>Actinomycetes</taxon>
        <taxon>Micromonosporales</taxon>
        <taxon>Micromonosporaceae</taxon>
        <taxon>Plantactinospora</taxon>
    </lineage>
</organism>
<name>A0ABW1KSA0_9ACTN</name>
<evidence type="ECO:0000313" key="4">
    <source>
        <dbReference type="Proteomes" id="UP001596203"/>
    </source>
</evidence>
<evidence type="ECO:0000256" key="2">
    <source>
        <dbReference type="SAM" id="Phobius"/>
    </source>
</evidence>
<evidence type="ECO:0000256" key="1">
    <source>
        <dbReference type="SAM" id="MobiDB-lite"/>
    </source>
</evidence>
<feature type="region of interest" description="Disordered" evidence="1">
    <location>
        <begin position="177"/>
        <end position="207"/>
    </location>
</feature>
<proteinExistence type="predicted"/>
<feature type="transmembrane region" description="Helical" evidence="2">
    <location>
        <begin position="112"/>
        <end position="133"/>
    </location>
</feature>
<comment type="caution">
    <text evidence="3">The sequence shown here is derived from an EMBL/GenBank/DDBJ whole genome shotgun (WGS) entry which is preliminary data.</text>
</comment>
<keyword evidence="2" id="KW-1133">Transmembrane helix</keyword>
<keyword evidence="4" id="KW-1185">Reference proteome</keyword>
<gene>
    <name evidence="3" type="ORF">ACFP2T_46295</name>
</gene>
<feature type="transmembrane region" description="Helical" evidence="2">
    <location>
        <begin position="51"/>
        <end position="68"/>
    </location>
</feature>
<keyword evidence="2" id="KW-0812">Transmembrane</keyword>
<reference evidence="4" key="1">
    <citation type="journal article" date="2019" name="Int. J. Syst. Evol. Microbiol.">
        <title>The Global Catalogue of Microorganisms (GCM) 10K type strain sequencing project: providing services to taxonomists for standard genome sequencing and annotation.</title>
        <authorList>
            <consortium name="The Broad Institute Genomics Platform"/>
            <consortium name="The Broad Institute Genome Sequencing Center for Infectious Disease"/>
            <person name="Wu L."/>
            <person name="Ma J."/>
        </authorList>
    </citation>
    <scope>NUCLEOTIDE SEQUENCE [LARGE SCALE GENOMIC DNA]</scope>
    <source>
        <strain evidence="4">ZS-35-S2</strain>
    </source>
</reference>
<keyword evidence="2" id="KW-0472">Membrane</keyword>
<sequence>MLLSCLESRCGRSTDEEDEIVEPDDARVALDEVRARDHQVRVELARQRPRRSATLMMLAGYYLAMAGLDFPFPVPLTFAAGAALLIAGHVAQSRRSASGNVRHRRESWRPGNLLLTAAWLIALTAVFAVARLLLRPVVAEGMTSVLAAVPSTLVLAAMIRWQYRAVYGPPPAAEAVPLADRSASQAGAGRAPARTDAGETPPQTGTR</sequence>
<dbReference type="Proteomes" id="UP001596203">
    <property type="component" value="Unassembled WGS sequence"/>
</dbReference>
<dbReference type="RefSeq" id="WP_377433995.1">
    <property type="nucleotide sequence ID" value="NZ_JBHSPR010000095.1"/>
</dbReference>
<protein>
    <submittedName>
        <fullName evidence="3">Uncharacterized protein</fullName>
    </submittedName>
</protein>
<accession>A0ABW1KSA0</accession>